<dbReference type="Proteomes" id="UP000191135">
    <property type="component" value="Chromosome"/>
</dbReference>
<dbReference type="OrthoDB" id="7908206at2"/>
<dbReference type="EMBL" id="CP020330">
    <property type="protein sequence ID" value="AQZ51894.1"/>
    <property type="molecule type" value="Genomic_DNA"/>
</dbReference>
<dbReference type="KEGG" id="mmed:Mame_02568"/>
<accession>A0A1U9Z2K7</accession>
<protein>
    <submittedName>
        <fullName evidence="1">Uncharacterized protein</fullName>
    </submittedName>
</protein>
<organism evidence="1 2">
    <name type="scientific">Martelella mediterranea DSM 17316</name>
    <dbReference type="NCBI Taxonomy" id="1122214"/>
    <lineage>
        <taxon>Bacteria</taxon>
        <taxon>Pseudomonadati</taxon>
        <taxon>Pseudomonadota</taxon>
        <taxon>Alphaproteobacteria</taxon>
        <taxon>Hyphomicrobiales</taxon>
        <taxon>Aurantimonadaceae</taxon>
        <taxon>Martelella</taxon>
    </lineage>
</organism>
<evidence type="ECO:0000313" key="1">
    <source>
        <dbReference type="EMBL" id="AQZ51894.1"/>
    </source>
</evidence>
<proteinExistence type="predicted"/>
<evidence type="ECO:0000313" key="2">
    <source>
        <dbReference type="Proteomes" id="UP000191135"/>
    </source>
</evidence>
<sequence length="103" mass="10941">MMMNWFVLTFSQKSAVEAFNGTASGLIDARAIDNATPGTGINLNDAADAFEPGDPVTLTGMQVVPKRVVDDPDQAAEAKALLLTLPWCSLENETIFAPPSSED</sequence>
<keyword evidence="2" id="KW-1185">Reference proteome</keyword>
<dbReference type="RefSeq" id="WP_018066985.1">
    <property type="nucleotide sequence ID" value="NZ_AQWH01000030.1"/>
</dbReference>
<dbReference type="STRING" id="1122214.Mame_02568"/>
<reference evidence="1 2" key="1">
    <citation type="submission" date="2017-03" db="EMBL/GenBank/DDBJ databases">
        <title>Foreign affairs: Plasmid Transfer between Roseobacters and Rhizobia.</title>
        <authorList>
            <person name="Bartling P."/>
            <person name="Bunk B."/>
            <person name="Overmann J."/>
            <person name="Brinkmann H."/>
            <person name="Petersen J."/>
        </authorList>
    </citation>
    <scope>NUCLEOTIDE SEQUENCE [LARGE SCALE GENOMIC DNA]</scope>
    <source>
        <strain evidence="1 2">MACL11</strain>
    </source>
</reference>
<gene>
    <name evidence="1" type="ORF">Mame_02568</name>
</gene>
<name>A0A1U9Z2K7_9HYPH</name>
<dbReference type="AlphaFoldDB" id="A0A1U9Z2K7"/>